<dbReference type="EMBL" id="LMWS01000019">
    <property type="protein sequence ID" value="KUN37461.1"/>
    <property type="molecule type" value="Genomic_DNA"/>
</dbReference>
<keyword evidence="1" id="KW-1133">Transmembrane helix</keyword>
<evidence type="ECO:0000313" key="2">
    <source>
        <dbReference type="EMBL" id="KUN37461.1"/>
    </source>
</evidence>
<keyword evidence="1" id="KW-0812">Transmembrane</keyword>
<gene>
    <name evidence="2" type="ORF">AQJ30_17570</name>
</gene>
<dbReference type="STRING" id="68231.AQJ30_17570"/>
<comment type="caution">
    <text evidence="2">The sequence shown here is derived from an EMBL/GenBank/DDBJ whole genome shotgun (WGS) entry which is preliminary data.</text>
</comment>
<dbReference type="GeneID" id="91426410"/>
<dbReference type="AlphaFoldDB" id="A0A101QXD1"/>
<organism evidence="2 3">
    <name type="scientific">Streptomyces longwoodensis</name>
    <dbReference type="NCBI Taxonomy" id="68231"/>
    <lineage>
        <taxon>Bacteria</taxon>
        <taxon>Bacillati</taxon>
        <taxon>Actinomycetota</taxon>
        <taxon>Actinomycetes</taxon>
        <taxon>Kitasatosporales</taxon>
        <taxon>Streptomycetaceae</taxon>
        <taxon>Streptomyces</taxon>
    </lineage>
</organism>
<protein>
    <submittedName>
        <fullName evidence="2">Uncharacterized protein</fullName>
    </submittedName>
</protein>
<proteinExistence type="predicted"/>
<dbReference type="RefSeq" id="WP_067234554.1">
    <property type="nucleotide sequence ID" value="NZ_JBEXMK010000036.1"/>
</dbReference>
<sequence>MPAYALLSALLEQAVQWKYGTAGAAGLLLLTLGLRARIPAAVSLGAVILAVLVTGPAVSS</sequence>
<accession>A0A101QXD1</accession>
<reference evidence="2 3" key="1">
    <citation type="submission" date="2015-10" db="EMBL/GenBank/DDBJ databases">
        <title>Draft genome sequence of Streptomyces longwoodensis DSM 41677, type strain for the species Streptomyces longwoodensis.</title>
        <authorList>
            <person name="Ruckert C."/>
            <person name="Winkler A."/>
            <person name="Kalinowski J."/>
            <person name="Kampfer P."/>
            <person name="Glaeser S."/>
        </authorList>
    </citation>
    <scope>NUCLEOTIDE SEQUENCE [LARGE SCALE GENOMIC DNA]</scope>
    <source>
        <strain evidence="2 3">DSM 41677</strain>
    </source>
</reference>
<keyword evidence="1" id="KW-0472">Membrane</keyword>
<dbReference type="Proteomes" id="UP000053271">
    <property type="component" value="Unassembled WGS sequence"/>
</dbReference>
<evidence type="ECO:0000313" key="3">
    <source>
        <dbReference type="Proteomes" id="UP000053271"/>
    </source>
</evidence>
<name>A0A101QXD1_9ACTN</name>
<keyword evidence="3" id="KW-1185">Reference proteome</keyword>
<evidence type="ECO:0000256" key="1">
    <source>
        <dbReference type="SAM" id="Phobius"/>
    </source>
</evidence>
<feature type="transmembrane region" description="Helical" evidence="1">
    <location>
        <begin position="38"/>
        <end position="58"/>
    </location>
</feature>